<dbReference type="InterPro" id="IPR045660">
    <property type="entry name" value="DUF6390"/>
</dbReference>
<evidence type="ECO:0000313" key="2">
    <source>
        <dbReference type="Proteomes" id="UP000229383"/>
    </source>
</evidence>
<proteinExistence type="predicted"/>
<name>A0A2H0TGB1_9BACT</name>
<dbReference type="AlphaFoldDB" id="A0A2H0TGB1"/>
<evidence type="ECO:0000313" key="1">
    <source>
        <dbReference type="EMBL" id="PIR70598.1"/>
    </source>
</evidence>
<sequence length="214" mass="25095">MFDYLKEGLSNPGLEVLLRKFKTLYPYLKKIAWSNDIKDPFDERVVEAYWIGNELLDGVSKKELYQNLLEDHGLKKKLTPKEFSRLKEKIDEGALPHHSFHVFNIWKRTGHMQVPHTLESMDECRIGWGKTTEIDGPYITIKTRPLKFLENKLALGEETTRRIVRRLDNQLDDIKKGDIITVHWGSPCEIITKKEALMLERFTLLSIRLANKYL</sequence>
<organism evidence="1 2">
    <name type="scientific">Candidatus Niyogibacteria bacterium CG10_big_fil_rev_8_21_14_0_10_42_19</name>
    <dbReference type="NCBI Taxonomy" id="1974725"/>
    <lineage>
        <taxon>Bacteria</taxon>
        <taxon>Candidatus Niyogiibacteriota</taxon>
    </lineage>
</organism>
<dbReference type="Proteomes" id="UP000229383">
    <property type="component" value="Unassembled WGS sequence"/>
</dbReference>
<comment type="caution">
    <text evidence="1">The sequence shown here is derived from an EMBL/GenBank/DDBJ whole genome shotgun (WGS) entry which is preliminary data.</text>
</comment>
<accession>A0A2H0TGB1</accession>
<dbReference type="EMBL" id="PFCN01000009">
    <property type="protein sequence ID" value="PIR70598.1"/>
    <property type="molecule type" value="Genomic_DNA"/>
</dbReference>
<gene>
    <name evidence="1" type="ORF">COU46_00650</name>
</gene>
<dbReference type="Pfam" id="PF19927">
    <property type="entry name" value="DUF6390"/>
    <property type="match status" value="1"/>
</dbReference>
<reference evidence="2" key="1">
    <citation type="submission" date="2017-09" db="EMBL/GenBank/DDBJ databases">
        <title>Depth-based differentiation of microbial function through sediment-hosted aquifers and enrichment of novel symbionts in the deep terrestrial subsurface.</title>
        <authorList>
            <person name="Probst A.J."/>
            <person name="Ladd B."/>
            <person name="Jarett J.K."/>
            <person name="Geller-Mcgrath D.E."/>
            <person name="Sieber C.M.K."/>
            <person name="Emerson J.B."/>
            <person name="Anantharaman K."/>
            <person name="Thomas B.C."/>
            <person name="Malmstrom R."/>
            <person name="Stieglmeier M."/>
            <person name="Klingl A."/>
            <person name="Woyke T."/>
            <person name="Ryan C.M."/>
            <person name="Banfield J.F."/>
        </authorList>
    </citation>
    <scope>NUCLEOTIDE SEQUENCE [LARGE SCALE GENOMIC DNA]</scope>
</reference>
<protein>
    <submittedName>
        <fullName evidence="1">Uncharacterized protein</fullName>
    </submittedName>
</protein>